<feature type="region of interest" description="Disordered" evidence="1">
    <location>
        <begin position="47"/>
        <end position="222"/>
    </location>
</feature>
<dbReference type="OrthoDB" id="345658at2"/>
<comment type="caution">
    <text evidence="3">The sequence shown here is derived from an EMBL/GenBank/DDBJ whole genome shotgun (WGS) entry which is preliminary data.</text>
</comment>
<dbReference type="Proteomes" id="UP000298058">
    <property type="component" value="Unassembled WGS sequence"/>
</dbReference>
<feature type="compositionally biased region" description="Basic and acidic residues" evidence="1">
    <location>
        <begin position="113"/>
        <end position="129"/>
    </location>
</feature>
<feature type="compositionally biased region" description="Basic and acidic residues" evidence="1">
    <location>
        <begin position="153"/>
        <end position="172"/>
    </location>
</feature>
<feature type="compositionally biased region" description="Polar residues" evidence="1">
    <location>
        <begin position="175"/>
        <end position="189"/>
    </location>
</feature>
<reference evidence="3" key="1">
    <citation type="journal article" date="2019" name="PLoS Negl. Trop. Dis.">
        <title>Revisiting the worldwide diversity of Leptospira species in the environment.</title>
        <authorList>
            <person name="Vincent A.T."/>
            <person name="Schiettekatte O."/>
            <person name="Bourhy P."/>
            <person name="Veyrier F.J."/>
            <person name="Picardeau M."/>
        </authorList>
    </citation>
    <scope>NUCLEOTIDE SEQUENCE [LARGE SCALE GENOMIC DNA]</scope>
    <source>
        <strain evidence="3">201300427</strain>
    </source>
</reference>
<keyword evidence="4" id="KW-1185">Reference proteome</keyword>
<proteinExistence type="predicted"/>
<evidence type="ECO:0000313" key="3">
    <source>
        <dbReference type="EMBL" id="TGN20127.1"/>
    </source>
</evidence>
<evidence type="ECO:0000313" key="4">
    <source>
        <dbReference type="Proteomes" id="UP000298058"/>
    </source>
</evidence>
<dbReference type="EMBL" id="RQHW01000016">
    <property type="protein sequence ID" value="TGN20127.1"/>
    <property type="molecule type" value="Genomic_DNA"/>
</dbReference>
<keyword evidence="2" id="KW-0472">Membrane</keyword>
<sequence>MARQDNLKIFTTAILVVLLLSFVVFAIIYKVEILEKIKTIGKSNTFEKEDRTIAEKPWSPPSELTKESSEKETASTEEKGKPKTELPNLPSLEEMEPSWEKPSNHKSVSITGKKKETTTTAARNEKEEVSTVTGVRENIPEEKKEGYTVSDLPKNKIPKESNLKEKTSKRDTIVYQPSYSPKTNSAKKQPSSKKVSINSSSKKWNSSKTRTSDRRSNRFHSIDSGFESRFREMESKFVLQNQKNEKRFSEIEKRIDKLEKALGPN</sequence>
<gene>
    <name evidence="3" type="ORF">EHS15_05380</name>
</gene>
<keyword evidence="2" id="KW-0812">Transmembrane</keyword>
<feature type="compositionally biased region" description="Basic and acidic residues" evidence="1">
    <location>
        <begin position="64"/>
        <end position="84"/>
    </location>
</feature>
<keyword evidence="2" id="KW-1133">Transmembrane helix</keyword>
<feature type="compositionally biased region" description="Low complexity" evidence="1">
    <location>
        <begin position="192"/>
        <end position="208"/>
    </location>
</feature>
<accession>A0A4R9M2Z9</accession>
<dbReference type="AlphaFoldDB" id="A0A4R9M2Z9"/>
<feature type="transmembrane region" description="Helical" evidence="2">
    <location>
        <begin position="7"/>
        <end position="29"/>
    </location>
</feature>
<evidence type="ECO:0000256" key="2">
    <source>
        <dbReference type="SAM" id="Phobius"/>
    </source>
</evidence>
<protein>
    <submittedName>
        <fullName evidence="3">Uncharacterized protein</fullName>
    </submittedName>
</protein>
<dbReference type="RefSeq" id="WP_135759523.1">
    <property type="nucleotide sequence ID" value="NZ_RQHW01000016.1"/>
</dbReference>
<organism evidence="3 4">
    <name type="scientific">Leptospira idonii</name>
    <dbReference type="NCBI Taxonomy" id="1193500"/>
    <lineage>
        <taxon>Bacteria</taxon>
        <taxon>Pseudomonadati</taxon>
        <taxon>Spirochaetota</taxon>
        <taxon>Spirochaetia</taxon>
        <taxon>Leptospirales</taxon>
        <taxon>Leptospiraceae</taxon>
        <taxon>Leptospira</taxon>
    </lineage>
</organism>
<name>A0A4R9M2Z9_9LEPT</name>
<evidence type="ECO:0000256" key="1">
    <source>
        <dbReference type="SAM" id="MobiDB-lite"/>
    </source>
</evidence>